<sequence length="216" mass="24905">MAEPNSYEEQRRRQVEENKRKLDELRLHRLSTAVREAAVKPVPTEEPKLRYLRPPPPPTRRSGRVAGLPKQPDYRYSVDNTRRELPPAPVYATNEASTYAFTKAKELKNQLCSDQPSFIKPISNYSDARGPLGIPLQFREMYLPWCDETISLIDQEDVEFEMTYLAKHGAICSGWSLFSIGHKLADGDCLVFQLVQRTKFKVYIIGASSYYEQDHH</sequence>
<dbReference type="Pfam" id="PF02362">
    <property type="entry name" value="B3"/>
    <property type="match status" value="1"/>
</dbReference>
<dbReference type="SUPFAM" id="SSF101936">
    <property type="entry name" value="DNA-binding pseudobarrel domain"/>
    <property type="match status" value="1"/>
</dbReference>
<evidence type="ECO:0000256" key="4">
    <source>
        <dbReference type="ARBA" id="ARBA00023163"/>
    </source>
</evidence>
<dbReference type="Gramene" id="HORVU.MOREX.r2.2HG0101380.1">
    <property type="protein sequence ID" value="HORVU.MOREX.r2.2HG0101380.1"/>
    <property type="gene ID" value="HORVU.MOREX.r2.2HG0101380"/>
</dbReference>
<organism evidence="8 9">
    <name type="scientific">Hordeum vulgare subsp. vulgare</name>
    <name type="common">Domesticated barley</name>
    <dbReference type="NCBI Taxonomy" id="112509"/>
    <lineage>
        <taxon>Eukaryota</taxon>
        <taxon>Viridiplantae</taxon>
        <taxon>Streptophyta</taxon>
        <taxon>Embryophyta</taxon>
        <taxon>Tracheophyta</taxon>
        <taxon>Spermatophyta</taxon>
        <taxon>Magnoliopsida</taxon>
        <taxon>Liliopsida</taxon>
        <taxon>Poales</taxon>
        <taxon>Poaceae</taxon>
        <taxon>BOP clade</taxon>
        <taxon>Pooideae</taxon>
        <taxon>Triticodae</taxon>
        <taxon>Triticeae</taxon>
        <taxon>Hordeinae</taxon>
        <taxon>Hordeum</taxon>
    </lineage>
</organism>
<feature type="domain" description="TF-B3" evidence="7">
    <location>
        <begin position="117"/>
        <end position="208"/>
    </location>
</feature>
<evidence type="ECO:0000256" key="1">
    <source>
        <dbReference type="ARBA" id="ARBA00004123"/>
    </source>
</evidence>
<dbReference type="OrthoDB" id="1909330at2759"/>
<dbReference type="Gramene" id="HORVU.MOREX.r3.2HG0123020.1">
    <property type="protein sequence ID" value="HORVU.MOREX.r3.2HG0123020.1"/>
    <property type="gene ID" value="HORVU.MOREX.r3.2HG0123020"/>
</dbReference>
<dbReference type="GeneID" id="123429667"/>
<proteinExistence type="predicted"/>
<dbReference type="GO" id="GO:0003677">
    <property type="term" value="F:DNA binding"/>
    <property type="evidence" value="ECO:0007669"/>
    <property type="project" value="UniProtKB-KW"/>
</dbReference>
<feature type="region of interest" description="Disordered" evidence="6">
    <location>
        <begin position="1"/>
        <end position="20"/>
    </location>
</feature>
<feature type="compositionally biased region" description="Basic and acidic residues" evidence="6">
    <location>
        <begin position="8"/>
        <end position="20"/>
    </location>
</feature>
<dbReference type="KEGG" id="hvg:123429667"/>
<feature type="region of interest" description="Disordered" evidence="6">
    <location>
        <begin position="36"/>
        <end position="73"/>
    </location>
</feature>
<dbReference type="CDD" id="cd10017">
    <property type="entry name" value="B3_DNA"/>
    <property type="match status" value="1"/>
</dbReference>
<dbReference type="InterPro" id="IPR003340">
    <property type="entry name" value="B3_DNA-bd"/>
</dbReference>
<dbReference type="Gene3D" id="2.40.330.10">
    <property type="entry name" value="DNA-binding pseudobarrel domain"/>
    <property type="match status" value="1"/>
</dbReference>
<reference evidence="8" key="3">
    <citation type="submission" date="2022-01" db="UniProtKB">
        <authorList>
            <consortium name="EnsemblPlants"/>
        </authorList>
    </citation>
    <scope>IDENTIFICATION</scope>
    <source>
        <strain evidence="8">subsp. vulgare</strain>
    </source>
</reference>
<accession>A0A8I6WLK7</accession>
<dbReference type="EnsemblPlants" id="HORVU.MOREX.r3.2HG0123020.1">
    <property type="protein sequence ID" value="HORVU.MOREX.r3.2HG0123020.1"/>
    <property type="gene ID" value="HORVU.MOREX.r3.2HG0123020"/>
</dbReference>
<protein>
    <recommendedName>
        <fullName evidence="7">TF-B3 domain-containing protein</fullName>
    </recommendedName>
</protein>
<name>A0A8I6WLK7_HORVV</name>
<dbReference type="InterPro" id="IPR044837">
    <property type="entry name" value="REM16-like"/>
</dbReference>
<evidence type="ECO:0000256" key="5">
    <source>
        <dbReference type="ARBA" id="ARBA00023242"/>
    </source>
</evidence>
<reference evidence="9" key="1">
    <citation type="journal article" date="2012" name="Nature">
        <title>A physical, genetic and functional sequence assembly of the barley genome.</title>
        <authorList>
            <consortium name="The International Barley Genome Sequencing Consortium"/>
            <person name="Mayer K.F."/>
            <person name="Waugh R."/>
            <person name="Brown J.W."/>
            <person name="Schulman A."/>
            <person name="Langridge P."/>
            <person name="Platzer M."/>
            <person name="Fincher G.B."/>
            <person name="Muehlbauer G.J."/>
            <person name="Sato K."/>
            <person name="Close T.J."/>
            <person name="Wise R.P."/>
            <person name="Stein N."/>
        </authorList>
    </citation>
    <scope>NUCLEOTIDE SEQUENCE [LARGE SCALE GENOMIC DNA]</scope>
    <source>
        <strain evidence="9">cv. Morex</strain>
    </source>
</reference>
<dbReference type="SMART" id="SM01019">
    <property type="entry name" value="B3"/>
    <property type="match status" value="1"/>
</dbReference>
<keyword evidence="2" id="KW-0805">Transcription regulation</keyword>
<evidence type="ECO:0000313" key="8">
    <source>
        <dbReference type="EnsemblPlants" id="HORVU.MOREX.r3.2HG0123020.1"/>
    </source>
</evidence>
<dbReference type="PANTHER" id="PTHR31391">
    <property type="entry name" value="B3 DOMAIN-CONTAINING PROTEIN OS11G0197600-RELATED"/>
    <property type="match status" value="1"/>
</dbReference>
<evidence type="ECO:0000256" key="6">
    <source>
        <dbReference type="SAM" id="MobiDB-lite"/>
    </source>
</evidence>
<evidence type="ECO:0000313" key="9">
    <source>
        <dbReference type="Proteomes" id="UP000011116"/>
    </source>
</evidence>
<keyword evidence="4" id="KW-0804">Transcription</keyword>
<dbReference type="RefSeq" id="XP_044969612.1">
    <property type="nucleotide sequence ID" value="XM_045113677.1"/>
</dbReference>
<evidence type="ECO:0000259" key="7">
    <source>
        <dbReference type="PROSITE" id="PS50863"/>
    </source>
</evidence>
<keyword evidence="9" id="KW-1185">Reference proteome</keyword>
<reference evidence="8" key="2">
    <citation type="submission" date="2020-10" db="EMBL/GenBank/DDBJ databases">
        <authorList>
            <person name="Scholz U."/>
            <person name="Mascher M."/>
            <person name="Fiebig A."/>
        </authorList>
    </citation>
    <scope>NUCLEOTIDE SEQUENCE [LARGE SCALE GENOMIC DNA]</scope>
    <source>
        <strain evidence="8">cv. Morex</strain>
    </source>
</reference>
<dbReference type="SMR" id="A0A8I6WLK7"/>
<dbReference type="GO" id="GO:0005634">
    <property type="term" value="C:nucleus"/>
    <property type="evidence" value="ECO:0007669"/>
    <property type="project" value="UniProtKB-SubCell"/>
</dbReference>
<comment type="subcellular location">
    <subcellularLocation>
        <location evidence="1">Nucleus</location>
    </subcellularLocation>
</comment>
<dbReference type="PROSITE" id="PS50863">
    <property type="entry name" value="B3"/>
    <property type="match status" value="1"/>
</dbReference>
<gene>
    <name evidence="8" type="primary">LOC123429667</name>
</gene>
<keyword evidence="3" id="KW-0238">DNA-binding</keyword>
<dbReference type="InterPro" id="IPR015300">
    <property type="entry name" value="DNA-bd_pseudobarrel_sf"/>
</dbReference>
<keyword evidence="5" id="KW-0539">Nucleus</keyword>
<evidence type="ECO:0000256" key="2">
    <source>
        <dbReference type="ARBA" id="ARBA00023015"/>
    </source>
</evidence>
<dbReference type="PANTHER" id="PTHR31391:SF77">
    <property type="entry name" value="GENOME ASSEMBLY, CHROMOSOME: II"/>
    <property type="match status" value="1"/>
</dbReference>
<dbReference type="Proteomes" id="UP000011116">
    <property type="component" value="Chromosome 2H"/>
</dbReference>
<dbReference type="AlphaFoldDB" id="A0A8I6WLK7"/>
<evidence type="ECO:0000256" key="3">
    <source>
        <dbReference type="ARBA" id="ARBA00023125"/>
    </source>
</evidence>